<gene>
    <name evidence="9" type="ORF">SAMN05421766_103310</name>
</gene>
<evidence type="ECO:0000256" key="1">
    <source>
        <dbReference type="ARBA" id="ARBA00007401"/>
    </source>
</evidence>
<dbReference type="InterPro" id="IPR006102">
    <property type="entry name" value="Ig-like_GH2"/>
</dbReference>
<dbReference type="Pfam" id="PF18565">
    <property type="entry name" value="Glyco_hydro2_C5"/>
    <property type="match status" value="1"/>
</dbReference>
<dbReference type="InterPro" id="IPR032311">
    <property type="entry name" value="DUF4982"/>
</dbReference>
<dbReference type="SUPFAM" id="SSF49303">
    <property type="entry name" value="beta-Galactosidase/glucuronidase domain"/>
    <property type="match status" value="1"/>
</dbReference>
<dbReference type="InterPro" id="IPR006103">
    <property type="entry name" value="Glyco_hydro_2_cat"/>
</dbReference>
<dbReference type="PANTHER" id="PTHR42732">
    <property type="entry name" value="BETA-GALACTOSIDASE"/>
    <property type="match status" value="1"/>
</dbReference>
<dbReference type="Pfam" id="PF02837">
    <property type="entry name" value="Glyco_hydro_2_N"/>
    <property type="match status" value="1"/>
</dbReference>
<evidence type="ECO:0000259" key="7">
    <source>
        <dbReference type="Pfam" id="PF16355"/>
    </source>
</evidence>
<dbReference type="PROSITE" id="PS51257">
    <property type="entry name" value="PROKAR_LIPOPROTEIN"/>
    <property type="match status" value="1"/>
</dbReference>
<dbReference type="InterPro" id="IPR006101">
    <property type="entry name" value="Glyco_hydro_2"/>
</dbReference>
<dbReference type="InterPro" id="IPR006104">
    <property type="entry name" value="Glyco_hydro_2_N"/>
</dbReference>
<evidence type="ECO:0000313" key="10">
    <source>
        <dbReference type="Proteomes" id="UP000185728"/>
    </source>
</evidence>
<dbReference type="Proteomes" id="UP000185728">
    <property type="component" value="Unassembled WGS sequence"/>
</dbReference>
<evidence type="ECO:0000256" key="2">
    <source>
        <dbReference type="ARBA" id="ARBA00022801"/>
    </source>
</evidence>
<evidence type="ECO:0000259" key="5">
    <source>
        <dbReference type="Pfam" id="PF02836"/>
    </source>
</evidence>
<proteinExistence type="inferred from homology"/>
<feature type="domain" description="Glycosyl hydrolases family 2 sugar binding" evidence="6">
    <location>
        <begin position="82"/>
        <end position="175"/>
    </location>
</feature>
<organism evidence="9 10">
    <name type="scientific">Zobellia uliginosa</name>
    <dbReference type="NCBI Taxonomy" id="143224"/>
    <lineage>
        <taxon>Bacteria</taxon>
        <taxon>Pseudomonadati</taxon>
        <taxon>Bacteroidota</taxon>
        <taxon>Flavobacteriia</taxon>
        <taxon>Flavobacteriales</taxon>
        <taxon>Flavobacteriaceae</taxon>
        <taxon>Zobellia</taxon>
    </lineage>
</organism>
<dbReference type="PRINTS" id="PR00132">
    <property type="entry name" value="GLHYDRLASE2"/>
</dbReference>
<evidence type="ECO:0000259" key="4">
    <source>
        <dbReference type="Pfam" id="PF00703"/>
    </source>
</evidence>
<dbReference type="Pfam" id="PF02836">
    <property type="entry name" value="Glyco_hydro_2_C"/>
    <property type="match status" value="1"/>
</dbReference>
<reference evidence="9 10" key="1">
    <citation type="submission" date="2017-01" db="EMBL/GenBank/DDBJ databases">
        <authorList>
            <person name="Varghese N."/>
            <person name="Submissions S."/>
        </authorList>
    </citation>
    <scope>NUCLEOTIDE SEQUENCE [LARGE SCALE GENOMIC DNA]</scope>
    <source>
        <strain evidence="9 10">DSM 2061</strain>
    </source>
</reference>
<dbReference type="SUPFAM" id="SSF51445">
    <property type="entry name" value="(Trans)glycosidases"/>
    <property type="match status" value="1"/>
</dbReference>
<feature type="domain" description="Glycoside hydrolase family 2 immunoglobulin-like beta-sandwich" evidence="4">
    <location>
        <begin position="184"/>
        <end position="290"/>
    </location>
</feature>
<protein>
    <submittedName>
        <fullName evidence="9">Glycosyl hydrolases family 2</fullName>
    </submittedName>
</protein>
<dbReference type="Pfam" id="PF16355">
    <property type="entry name" value="DUF4982"/>
    <property type="match status" value="1"/>
</dbReference>
<dbReference type="InterPro" id="IPR013783">
    <property type="entry name" value="Ig-like_fold"/>
</dbReference>
<dbReference type="Gene3D" id="3.20.20.80">
    <property type="entry name" value="Glycosidases"/>
    <property type="match status" value="1"/>
</dbReference>
<sequence>MKKHFLYVVITAVLLSSCGRELSNDSQFDIVTDFNFDWEFRLVDSTGQNDDWKNIRLPHDWSVEASFDSINGEGATGYLPGGVGIYRKKFPLQLKSDEKAYILFDGVYNNSEVSLNGKDVGEHPYGYSPFYYDISPYLNSEKDSNLIEVKVDRTRYVDSRWYTGSGIYRDVKLLVKNKLHIPIWGVFVTTPKIEEKQAEVSVSVQIQNDFSEDKKAELRMEIYNRDGQKVNGHTQPIEVSGNDQGLQLYSVSIENPILWDVDNPYLYKVVSSILYEGKVIDQQETAFGVRSIRFDPDQGFFLNGKNRKIKGVCLHHDGGLVGAAVPDDVWRRRLQKLKEAGCNAIRIAHNPGSQALLDLCDEMGFLVQDEFFDEWDNPKDKRKNMNEQSVDYITRGYTEHFQEWAEKDLKNTVLAHRNHPSIIQWSIGNEIEWTYPRNAEATGFFNNMEWQGNYFFSEPPYSVDQIKEKLNTLPKEKYDIGETAKKLAKWTRELDTTRYVTANCILPSASHLSGYADVLDVVGYSYRRVIYDYGHKNYPNKVIMGTENLPQWHEWKAVMERPFISGLFLWTGIDYMGESNGAWPKKGTQSGLLDQAGFEKTSYHMMKTLWNDEPHLHLTTQSLDKSIYKLNEAGDPVEKKENGWEKALWFWHESNEYWNYDAKEATVVEVYSNCDEVELFLNDASLGRKKLADFDDRIYKWSVPFVAGELRAEGYIDGKKVDAGAQIKTTTAPYAVQLSVDKDQLSANAYDVAHIVAQIVDEEGNPVRHSNAEISFSITGDVRLLGVDNGSARNVQDYRSTKIVTDKGRCLLIVQSNFNAGDVRIAAESEGLKTGDLLLKIKAMD</sequence>
<accession>A0ABY1KR58</accession>
<dbReference type="RefSeq" id="WP_076455095.1">
    <property type="nucleotide sequence ID" value="NZ_FTOB01000003.1"/>
</dbReference>
<dbReference type="InterPro" id="IPR040605">
    <property type="entry name" value="Glyco_hydro2_dom5"/>
</dbReference>
<dbReference type="InterPro" id="IPR036156">
    <property type="entry name" value="Beta-gal/glucu_dom_sf"/>
</dbReference>
<dbReference type="PANTHER" id="PTHR42732:SF1">
    <property type="entry name" value="BETA-MANNOSIDASE"/>
    <property type="match status" value="1"/>
</dbReference>
<feature type="domain" description="Glycoside hydrolase family 2" evidence="8">
    <location>
        <begin position="737"/>
        <end position="835"/>
    </location>
</feature>
<dbReference type="SUPFAM" id="SSF49373">
    <property type="entry name" value="Invasin/intimin cell-adhesion fragments"/>
    <property type="match status" value="1"/>
</dbReference>
<feature type="domain" description="Glycoside hydrolase family 2 catalytic" evidence="5">
    <location>
        <begin position="297"/>
        <end position="431"/>
    </location>
</feature>
<dbReference type="InterPro" id="IPR008964">
    <property type="entry name" value="Invasin/intimin_cell_adhesion"/>
</dbReference>
<evidence type="ECO:0000313" key="9">
    <source>
        <dbReference type="EMBL" id="SIS67688.1"/>
    </source>
</evidence>
<dbReference type="InterPro" id="IPR051913">
    <property type="entry name" value="GH2_Domain-Containing"/>
</dbReference>
<keyword evidence="2 9" id="KW-0378">Hydrolase</keyword>
<evidence type="ECO:0000259" key="8">
    <source>
        <dbReference type="Pfam" id="PF18565"/>
    </source>
</evidence>
<dbReference type="EMBL" id="FTOB01000003">
    <property type="protein sequence ID" value="SIS67688.1"/>
    <property type="molecule type" value="Genomic_DNA"/>
</dbReference>
<name>A0ABY1KR58_9FLAO</name>
<comment type="caution">
    <text evidence="9">The sequence shown here is derived from an EMBL/GenBank/DDBJ whole genome shotgun (WGS) entry which is preliminary data.</text>
</comment>
<dbReference type="InterPro" id="IPR017853">
    <property type="entry name" value="GH"/>
</dbReference>
<dbReference type="GO" id="GO:0016787">
    <property type="term" value="F:hydrolase activity"/>
    <property type="evidence" value="ECO:0007669"/>
    <property type="project" value="UniProtKB-KW"/>
</dbReference>
<keyword evidence="3" id="KW-0326">Glycosidase</keyword>
<dbReference type="InterPro" id="IPR008979">
    <property type="entry name" value="Galactose-bd-like_sf"/>
</dbReference>
<dbReference type="Gene3D" id="2.60.120.260">
    <property type="entry name" value="Galactose-binding domain-like"/>
    <property type="match status" value="1"/>
</dbReference>
<keyword evidence="10" id="KW-1185">Reference proteome</keyword>
<evidence type="ECO:0000256" key="3">
    <source>
        <dbReference type="ARBA" id="ARBA00023295"/>
    </source>
</evidence>
<dbReference type="Gene3D" id="2.60.40.10">
    <property type="entry name" value="Immunoglobulins"/>
    <property type="match status" value="3"/>
</dbReference>
<feature type="domain" description="DUF4982" evidence="7">
    <location>
        <begin position="665"/>
        <end position="721"/>
    </location>
</feature>
<dbReference type="Pfam" id="PF00703">
    <property type="entry name" value="Glyco_hydro_2"/>
    <property type="match status" value="1"/>
</dbReference>
<comment type="similarity">
    <text evidence="1">Belongs to the glycosyl hydrolase 2 family.</text>
</comment>
<evidence type="ECO:0000259" key="6">
    <source>
        <dbReference type="Pfam" id="PF02837"/>
    </source>
</evidence>
<dbReference type="SUPFAM" id="SSF49785">
    <property type="entry name" value="Galactose-binding domain-like"/>
    <property type="match status" value="1"/>
</dbReference>